<gene>
    <name evidence="2" type="ORF">GCM10007362_11510</name>
</gene>
<feature type="compositionally biased region" description="Basic and acidic residues" evidence="1">
    <location>
        <begin position="1"/>
        <end position="11"/>
    </location>
</feature>
<dbReference type="EMBL" id="BMDD01000001">
    <property type="protein sequence ID" value="GGH72914.1"/>
    <property type="molecule type" value="Genomic_DNA"/>
</dbReference>
<feature type="region of interest" description="Disordered" evidence="1">
    <location>
        <begin position="1"/>
        <end position="58"/>
    </location>
</feature>
<reference evidence="3" key="1">
    <citation type="journal article" date="2019" name="Int. J. Syst. Evol. Microbiol.">
        <title>The Global Catalogue of Microorganisms (GCM) 10K type strain sequencing project: providing services to taxonomists for standard genome sequencing and annotation.</title>
        <authorList>
            <consortium name="The Broad Institute Genomics Platform"/>
            <consortium name="The Broad Institute Genome Sequencing Center for Infectious Disease"/>
            <person name="Wu L."/>
            <person name="Ma J."/>
        </authorList>
    </citation>
    <scope>NUCLEOTIDE SEQUENCE [LARGE SCALE GENOMIC DNA]</scope>
    <source>
        <strain evidence="3">CCM 8702</strain>
    </source>
</reference>
<sequence length="58" mass="6314">MPNSNDHDGKHSSKKMTALASKVLHDKEAEKNTKSLAGSVLSQAESHHDEQDADSKKN</sequence>
<comment type="caution">
    <text evidence="2">The sequence shown here is derived from an EMBL/GenBank/DDBJ whole genome shotgun (WGS) entry which is preliminary data.</text>
</comment>
<evidence type="ECO:0008006" key="4">
    <source>
        <dbReference type="Google" id="ProtNLM"/>
    </source>
</evidence>
<feature type="compositionally biased region" description="Basic and acidic residues" evidence="1">
    <location>
        <begin position="23"/>
        <end position="33"/>
    </location>
</feature>
<feature type="compositionally biased region" description="Basic and acidic residues" evidence="1">
    <location>
        <begin position="45"/>
        <end position="58"/>
    </location>
</feature>
<feature type="compositionally biased region" description="Polar residues" evidence="1">
    <location>
        <begin position="34"/>
        <end position="44"/>
    </location>
</feature>
<organism evidence="2 3">
    <name type="scientific">Saccharibacillus endophyticus</name>
    <dbReference type="NCBI Taxonomy" id="2060666"/>
    <lineage>
        <taxon>Bacteria</taxon>
        <taxon>Bacillati</taxon>
        <taxon>Bacillota</taxon>
        <taxon>Bacilli</taxon>
        <taxon>Bacillales</taxon>
        <taxon>Paenibacillaceae</taxon>
        <taxon>Saccharibacillus</taxon>
    </lineage>
</organism>
<evidence type="ECO:0000313" key="3">
    <source>
        <dbReference type="Proteomes" id="UP000605427"/>
    </source>
</evidence>
<proteinExistence type="predicted"/>
<dbReference type="Proteomes" id="UP000605427">
    <property type="component" value="Unassembled WGS sequence"/>
</dbReference>
<evidence type="ECO:0000313" key="2">
    <source>
        <dbReference type="EMBL" id="GGH72914.1"/>
    </source>
</evidence>
<dbReference type="RefSeq" id="WP_172237243.1">
    <property type="nucleotide sequence ID" value="NZ_BMDD01000001.1"/>
</dbReference>
<protein>
    <recommendedName>
        <fullName evidence="4">DUF4025 domain-containing protein</fullName>
    </recommendedName>
</protein>
<evidence type="ECO:0000256" key="1">
    <source>
        <dbReference type="SAM" id="MobiDB-lite"/>
    </source>
</evidence>
<keyword evidence="3" id="KW-1185">Reference proteome</keyword>
<accession>A0ABQ1ZP61</accession>
<name>A0ABQ1ZP61_9BACL</name>